<sequence length="1062" mass="116189">MPVPSMNNSSWEGSQGMLNQRDMAGMRQNQGTRSQDDANVGYLYQRSHNDVQMGGGFPHKRWAVGDDSILEQNRQMTSVQDLERQFQGMAMANAPGRPDMGHQSKKLWDDEPHKAGDGQHKGMFHNWTTRDDTWTSNPAEPSNQIGVSMVEVLLGGSPNKMEPNALSRIKPFTQFPRQVPQQEPHLVEEKKSKTPSPFEEGGAGDDGKDSLQANGMLPNGLDDGGFRGSRQTSPADEERQAAVAMAMDPQKLHLRDGGDFLDNGQAAVGFSLDSHHHTQFEQVGLDTLPYGGDFGNQMMSSMDSPNNYNMDYNQQLLQRQQQPIAMLTPQQPFTLPGQQPLGVAGPNPITQGPYVLAQDPYVAAGVPFAGPSMMHQYYQIPMMFPTANLPNLMQGQQNPQALQQQQQQQQQQQMLRGQAGSPSQGSDIIGSSASQMPSQAMQTPNPGYQLMPAYIDQNGQIVNPRLLGPQVRLVSPAPLLVNAGAGQQGGEGGSNQLAAAAAAANNPLRLLNTQGQQTPPVASNTPSSGQNSALAGYSPTSSLGYTQVTTSLFTPISTNLGLTAPQQNGFASNGLTGLGSSAPGTIGRRRESLEMKRQQQLPAMGGYYAPLPGMASSPGASMSGMMGNSSMTPPPSLSGSSSNLSLGLNVGGRPYSAAPGAETAKYRNASLVSAANGLLGNTFFPSRTMTSRSASLSKEVTGRSRLLEDFRNNRIPNLSLKELVNHVVEFSQDQHGSRFIQQKLERASPQEKAMVFGEILSSAYSLMTDVFGNYVIQKFFEFGSPDQKQTLAQRVRGQVLPLALQMYGCRVIQKALESIPPDMQVEIVKELDGHVLKCVKDQNGNHVVQKCIECVDPKFLQFIIDAFKGQVYNLSTHPYGCRVIQRILEHCTPEQTGPVLEELHEHTERLVQDQYGNYVIQHVLEHGHMEHKSKIVNTIRGKVLMLSQHKFASNVVEKCVSHSSRQERALLIEEVCNMSDGYGHHSALYSMMKDQFANYVVQKMIDVAEPPQRKVLMHKIRPHIATLRKYTYGKHILAKLEKFFMKNNPEMGNIGISANGAM</sequence>
<evidence type="ECO:0000256" key="2">
    <source>
        <dbReference type="PROSITE-ProRule" id="PRU00317"/>
    </source>
</evidence>
<feature type="repeat" description="Pumilio" evidence="2">
    <location>
        <begin position="866"/>
        <end position="901"/>
    </location>
</feature>
<dbReference type="InterPro" id="IPR011989">
    <property type="entry name" value="ARM-like"/>
</dbReference>
<feature type="region of interest" description="Disordered" evidence="3">
    <location>
        <begin position="512"/>
        <end position="535"/>
    </location>
</feature>
<accession>A0ABM0K788</accession>
<evidence type="ECO:0000259" key="4">
    <source>
        <dbReference type="PROSITE" id="PS50303"/>
    </source>
</evidence>
<feature type="compositionally biased region" description="Low complexity" evidence="3">
    <location>
        <begin position="394"/>
        <end position="413"/>
    </location>
</feature>
<evidence type="ECO:0000256" key="1">
    <source>
        <dbReference type="ARBA" id="ARBA00022737"/>
    </source>
</evidence>
<dbReference type="PANTHER" id="PTHR12537">
    <property type="entry name" value="RNA BINDING PROTEIN PUMILIO-RELATED"/>
    <property type="match status" value="1"/>
</dbReference>
<feature type="repeat" description="Pumilio" evidence="2">
    <location>
        <begin position="758"/>
        <end position="793"/>
    </location>
</feature>
<dbReference type="InterPro" id="IPR001313">
    <property type="entry name" value="Pumilio_RNA-bd_rpt"/>
</dbReference>
<feature type="repeat" description="Pumilio" evidence="2">
    <location>
        <begin position="794"/>
        <end position="829"/>
    </location>
</feature>
<keyword evidence="5" id="KW-1185">Reference proteome</keyword>
<gene>
    <name evidence="6" type="primary">LOC101846102</name>
</gene>
<feature type="repeat" description="Pumilio" evidence="2">
    <location>
        <begin position="722"/>
        <end position="757"/>
    </location>
</feature>
<feature type="compositionally biased region" description="Low complexity" evidence="3">
    <location>
        <begin position="431"/>
        <end position="442"/>
    </location>
</feature>
<dbReference type="CDD" id="cd07920">
    <property type="entry name" value="Pumilio"/>
    <property type="match status" value="1"/>
</dbReference>
<dbReference type="InterPro" id="IPR033133">
    <property type="entry name" value="PUM-HD"/>
</dbReference>
<feature type="repeat" description="Pumilio" evidence="2">
    <location>
        <begin position="830"/>
        <end position="865"/>
    </location>
</feature>
<dbReference type="PROSITE" id="PS50303">
    <property type="entry name" value="PUM_HD"/>
    <property type="match status" value="1"/>
</dbReference>
<evidence type="ECO:0000256" key="3">
    <source>
        <dbReference type="SAM" id="MobiDB-lite"/>
    </source>
</evidence>
<feature type="domain" description="PUM-HD" evidence="4">
    <location>
        <begin position="702"/>
        <end position="1044"/>
    </location>
</feature>
<dbReference type="Pfam" id="PF00806">
    <property type="entry name" value="PUF"/>
    <property type="match status" value="8"/>
</dbReference>
<dbReference type="RefSeq" id="XP_005110402.1">
    <property type="nucleotide sequence ID" value="XM_005110345.3"/>
</dbReference>
<feature type="region of interest" description="Disordered" evidence="3">
    <location>
        <begin position="619"/>
        <end position="642"/>
    </location>
</feature>
<feature type="compositionally biased region" description="Polar residues" evidence="3">
    <location>
        <begin position="1"/>
        <end position="18"/>
    </location>
</feature>
<dbReference type="SMART" id="SM00025">
    <property type="entry name" value="Pumilio"/>
    <property type="match status" value="8"/>
</dbReference>
<dbReference type="PROSITE" id="PS50302">
    <property type="entry name" value="PUM"/>
    <property type="match status" value="8"/>
</dbReference>
<name>A0ABM0K788_APLCA</name>
<dbReference type="InterPro" id="IPR033712">
    <property type="entry name" value="Pumilio_RNA-bd"/>
</dbReference>
<dbReference type="Proteomes" id="UP000694888">
    <property type="component" value="Unplaced"/>
</dbReference>
<dbReference type="GeneID" id="101846102"/>
<feature type="repeat" description="Pumilio" evidence="2">
    <location>
        <begin position="902"/>
        <end position="937"/>
    </location>
</feature>
<evidence type="ECO:0000313" key="6">
    <source>
        <dbReference type="RefSeq" id="XP_005110402.1"/>
    </source>
</evidence>
<proteinExistence type="predicted"/>
<feature type="region of interest" description="Disordered" evidence="3">
    <location>
        <begin position="391"/>
        <end position="447"/>
    </location>
</feature>
<dbReference type="SUPFAM" id="SSF48371">
    <property type="entry name" value="ARM repeat"/>
    <property type="match status" value="1"/>
</dbReference>
<protein>
    <submittedName>
        <fullName evidence="6">Pumilio homolog 2 isoform X1</fullName>
    </submittedName>
</protein>
<feature type="region of interest" description="Disordered" evidence="3">
    <location>
        <begin position="1"/>
        <end position="36"/>
    </location>
</feature>
<feature type="region of interest" description="Disordered" evidence="3">
    <location>
        <begin position="178"/>
        <end position="239"/>
    </location>
</feature>
<reference evidence="6" key="1">
    <citation type="submission" date="2025-08" db="UniProtKB">
        <authorList>
            <consortium name="RefSeq"/>
        </authorList>
    </citation>
    <scope>IDENTIFICATION</scope>
</reference>
<dbReference type="InterPro" id="IPR016024">
    <property type="entry name" value="ARM-type_fold"/>
</dbReference>
<evidence type="ECO:0000313" key="5">
    <source>
        <dbReference type="Proteomes" id="UP000694888"/>
    </source>
</evidence>
<dbReference type="Gene3D" id="1.25.10.10">
    <property type="entry name" value="Leucine-rich Repeat Variant"/>
    <property type="match status" value="1"/>
</dbReference>
<keyword evidence="1" id="KW-0677">Repeat</keyword>
<dbReference type="PANTHER" id="PTHR12537:SF12">
    <property type="entry name" value="MATERNAL PROTEIN PUMILIO"/>
    <property type="match status" value="1"/>
</dbReference>
<feature type="repeat" description="Pumilio" evidence="2">
    <location>
        <begin position="977"/>
        <end position="1018"/>
    </location>
</feature>
<feature type="repeat" description="Pumilio" evidence="2">
    <location>
        <begin position="938"/>
        <end position="973"/>
    </location>
</feature>
<organism evidence="5 6">
    <name type="scientific">Aplysia californica</name>
    <name type="common">California sea hare</name>
    <dbReference type="NCBI Taxonomy" id="6500"/>
    <lineage>
        <taxon>Eukaryota</taxon>
        <taxon>Metazoa</taxon>
        <taxon>Spiralia</taxon>
        <taxon>Lophotrochozoa</taxon>
        <taxon>Mollusca</taxon>
        <taxon>Gastropoda</taxon>
        <taxon>Heterobranchia</taxon>
        <taxon>Euthyneura</taxon>
        <taxon>Tectipleura</taxon>
        <taxon>Aplysiida</taxon>
        <taxon>Aplysioidea</taxon>
        <taxon>Aplysiidae</taxon>
        <taxon>Aplysia</taxon>
    </lineage>
</organism>